<feature type="transmembrane region" description="Helical" evidence="6">
    <location>
        <begin position="415"/>
        <end position="440"/>
    </location>
</feature>
<evidence type="ECO:0000256" key="2">
    <source>
        <dbReference type="ARBA" id="ARBA00022475"/>
    </source>
</evidence>
<dbReference type="Gene3D" id="1.20.1640.10">
    <property type="entry name" value="Multidrug efflux transporter AcrB transmembrane domain"/>
    <property type="match status" value="2"/>
</dbReference>
<dbReference type="PANTHER" id="PTHR33406">
    <property type="entry name" value="MEMBRANE PROTEIN MJ1562-RELATED"/>
    <property type="match status" value="1"/>
</dbReference>
<evidence type="ECO:0000259" key="7">
    <source>
        <dbReference type="PROSITE" id="PS50156"/>
    </source>
</evidence>
<dbReference type="SUPFAM" id="SSF82866">
    <property type="entry name" value="Multidrug efflux transporter AcrB transmembrane domain"/>
    <property type="match status" value="2"/>
</dbReference>
<feature type="transmembrane region" description="Helical" evidence="6">
    <location>
        <begin position="264"/>
        <end position="282"/>
    </location>
</feature>
<dbReference type="GO" id="GO:0005886">
    <property type="term" value="C:plasma membrane"/>
    <property type="evidence" value="ECO:0007669"/>
    <property type="project" value="UniProtKB-SubCell"/>
</dbReference>
<feature type="transmembrane region" description="Helical" evidence="6">
    <location>
        <begin position="649"/>
        <end position="671"/>
    </location>
</feature>
<keyword evidence="4 6" id="KW-1133">Transmembrane helix</keyword>
<evidence type="ECO:0000313" key="9">
    <source>
        <dbReference type="Proteomes" id="UP000283087"/>
    </source>
</evidence>
<feature type="transmembrane region" description="Helical" evidence="6">
    <location>
        <begin position="294"/>
        <end position="316"/>
    </location>
</feature>
<accession>A0A430KT20</accession>
<dbReference type="AlphaFoldDB" id="A0A430KT20"/>
<keyword evidence="5 6" id="KW-0472">Membrane</keyword>
<keyword evidence="9" id="KW-1185">Reference proteome</keyword>
<evidence type="ECO:0000313" key="8">
    <source>
        <dbReference type="EMBL" id="RTE66637.1"/>
    </source>
</evidence>
<feature type="transmembrane region" description="Helical" evidence="6">
    <location>
        <begin position="28"/>
        <end position="46"/>
    </location>
</feature>
<evidence type="ECO:0000256" key="6">
    <source>
        <dbReference type="SAM" id="Phobius"/>
    </source>
</evidence>
<organism evidence="8 9">
    <name type="scientific">Amphritea opalescens</name>
    <dbReference type="NCBI Taxonomy" id="2490544"/>
    <lineage>
        <taxon>Bacteria</taxon>
        <taxon>Pseudomonadati</taxon>
        <taxon>Pseudomonadota</taxon>
        <taxon>Gammaproteobacteria</taxon>
        <taxon>Oceanospirillales</taxon>
        <taxon>Oceanospirillaceae</taxon>
        <taxon>Amphritea</taxon>
    </lineage>
</organism>
<feature type="transmembrane region" description="Helical" evidence="6">
    <location>
        <begin position="336"/>
        <end position="359"/>
    </location>
</feature>
<feature type="transmembrane region" description="Helical" evidence="6">
    <location>
        <begin position="365"/>
        <end position="394"/>
    </location>
</feature>
<evidence type="ECO:0000256" key="5">
    <source>
        <dbReference type="ARBA" id="ARBA00023136"/>
    </source>
</evidence>
<feature type="transmembrane region" description="Helical" evidence="6">
    <location>
        <begin position="624"/>
        <end position="642"/>
    </location>
</feature>
<proteinExistence type="predicted"/>
<dbReference type="EMBL" id="RQXW01000004">
    <property type="protein sequence ID" value="RTE66637.1"/>
    <property type="molecule type" value="Genomic_DNA"/>
</dbReference>
<feature type="transmembrane region" description="Helical" evidence="6">
    <location>
        <begin position="724"/>
        <end position="743"/>
    </location>
</feature>
<feature type="domain" description="SSD" evidence="7">
    <location>
        <begin position="272"/>
        <end position="390"/>
    </location>
</feature>
<feature type="transmembrane region" description="Helical" evidence="6">
    <location>
        <begin position="677"/>
        <end position="697"/>
    </location>
</feature>
<protein>
    <submittedName>
        <fullName evidence="8">RND family transporter</fullName>
    </submittedName>
</protein>
<dbReference type="Pfam" id="PF03176">
    <property type="entry name" value="MMPL"/>
    <property type="match status" value="2"/>
</dbReference>
<name>A0A430KT20_9GAMM</name>
<dbReference type="InterPro" id="IPR050545">
    <property type="entry name" value="Mycobact_MmpL"/>
</dbReference>
<dbReference type="Proteomes" id="UP000283087">
    <property type="component" value="Unassembled WGS sequence"/>
</dbReference>
<keyword evidence="3 6" id="KW-0812">Transmembrane</keyword>
<dbReference type="PROSITE" id="PS50156">
    <property type="entry name" value="SSD"/>
    <property type="match status" value="1"/>
</dbReference>
<dbReference type="PANTHER" id="PTHR33406:SF10">
    <property type="entry name" value="SSD DOMAIN-CONTAINING PROTEIN"/>
    <property type="match status" value="1"/>
</dbReference>
<dbReference type="InterPro" id="IPR000731">
    <property type="entry name" value="SSD"/>
</dbReference>
<sequence>MNKLSRILLAPIKGSEEFAERFLFHRRLPVLLVFAALTLFLAWQAVQIRPDASFVKMIPTSHPYVENYLKNRDDLAGLGNSVRVAVAVNEGDIFTAEFQETLQKITDELFFIPGVDRSALTSIWTPNVRWTEVTEEGFVGGPVIPADYDGSAASLEQVKLNILRSGQVGRLVANDFRSAIVQVPLFDKHPDTGEKLDYQALSQQLETLIRDKYQSDQISVHITGFAKIVGDLIDGAAQVAVFFGIALLITLVLLYLYSRSITGTLVPLACSVIAVIWQLGLLKLLGFGLDPYSMLVPFLVFAIAVSHGVQIVNTIALESARGADSWLAARRAFRALYIPGLTALLSDGIGFVTLMVIDIRVIQDLAIAASLGIAVIILTNLFLLPVIMSLLGIGERATQRALIAEQKQDSNWHRLTWFATPTGAKFAVVVAGILLVGGLYQGQKLQIGDLDSGAPELRADSRYNVDNRFITQHYSTSSDTFVVMVGTEKDQCSSFNTLSLVDRFQYYLTNIEGVQSSVSLVNVSKRVTSGLNEGNLKWRTVSRNQLVINASLSYVPAGLMNPSCSLLPVIIFLDDHKAQTLQRLTGKIEQFAAQHDSEQIRFEMAAGNSGFEAATNEVIGTAQYQMLAWVYAVVGLLCLLTFRSVKTLICIIAPLALTSILCQALMASLGIGVKVATLPVIALGVGIGVDYGIYIYSKLNTYLVQGMALPEAYLNTLKTTGKSVAFTGLTLGIGVVLWVFSPIKFQADMGILLTFMFLWNMLGALVLIPALACLLKCGATGIEAISTTEAEVKDVVK</sequence>
<reference evidence="8 9" key="1">
    <citation type="submission" date="2018-11" db="EMBL/GenBank/DDBJ databases">
        <title>The draft genome sequence of Amphritea opalescens ANRC-JH13T.</title>
        <authorList>
            <person name="Fang Z."/>
            <person name="Zhang Y."/>
            <person name="Han X."/>
        </authorList>
    </citation>
    <scope>NUCLEOTIDE SEQUENCE [LARGE SCALE GENOMIC DNA]</scope>
    <source>
        <strain evidence="8 9">ANRC-JH13</strain>
    </source>
</reference>
<keyword evidence="2" id="KW-1003">Cell membrane</keyword>
<gene>
    <name evidence="8" type="ORF">EH243_06015</name>
</gene>
<dbReference type="InterPro" id="IPR004869">
    <property type="entry name" value="MMPL_dom"/>
</dbReference>
<comment type="subcellular location">
    <subcellularLocation>
        <location evidence="1">Cell membrane</location>
        <topology evidence="1">Multi-pass membrane protein</topology>
    </subcellularLocation>
</comment>
<evidence type="ECO:0000256" key="3">
    <source>
        <dbReference type="ARBA" id="ARBA00022692"/>
    </source>
</evidence>
<feature type="transmembrane region" description="Helical" evidence="6">
    <location>
        <begin position="235"/>
        <end position="257"/>
    </location>
</feature>
<dbReference type="OrthoDB" id="5963930at2"/>
<dbReference type="RefSeq" id="WP_126157740.1">
    <property type="nucleotide sequence ID" value="NZ_RQXW01000004.1"/>
</dbReference>
<feature type="transmembrane region" description="Helical" evidence="6">
    <location>
        <begin position="749"/>
        <end position="775"/>
    </location>
</feature>
<evidence type="ECO:0000256" key="1">
    <source>
        <dbReference type="ARBA" id="ARBA00004651"/>
    </source>
</evidence>
<comment type="caution">
    <text evidence="8">The sequence shown here is derived from an EMBL/GenBank/DDBJ whole genome shotgun (WGS) entry which is preliminary data.</text>
</comment>
<evidence type="ECO:0000256" key="4">
    <source>
        <dbReference type="ARBA" id="ARBA00022989"/>
    </source>
</evidence>